<dbReference type="InterPro" id="IPR036388">
    <property type="entry name" value="WH-like_DNA-bd_sf"/>
</dbReference>
<keyword evidence="5 6" id="KW-0539">Nucleus</keyword>
<feature type="region of interest" description="Disordered" evidence="7">
    <location>
        <begin position="623"/>
        <end position="727"/>
    </location>
</feature>
<feature type="compositionally biased region" description="Basic and acidic residues" evidence="7">
    <location>
        <begin position="471"/>
        <end position="481"/>
    </location>
</feature>
<dbReference type="CDD" id="cd22701">
    <property type="entry name" value="FHA_FKH1-like"/>
    <property type="match status" value="1"/>
</dbReference>
<dbReference type="Proteomes" id="UP000076632">
    <property type="component" value="Unassembled WGS sequence"/>
</dbReference>
<feature type="region of interest" description="Disordered" evidence="7">
    <location>
        <begin position="255"/>
        <end position="328"/>
    </location>
</feature>
<dbReference type="GO" id="GO:0000981">
    <property type="term" value="F:DNA-binding transcription factor activity, RNA polymerase II-specific"/>
    <property type="evidence" value="ECO:0007669"/>
    <property type="project" value="TreeGrafter"/>
</dbReference>
<dbReference type="SUPFAM" id="SSF46785">
    <property type="entry name" value="Winged helix' DNA-binding domain"/>
    <property type="match status" value="1"/>
</dbReference>
<evidence type="ECO:0000256" key="7">
    <source>
        <dbReference type="SAM" id="MobiDB-lite"/>
    </source>
</evidence>
<evidence type="ECO:0000259" key="9">
    <source>
        <dbReference type="PROSITE" id="PS50039"/>
    </source>
</evidence>
<dbReference type="Gene3D" id="1.10.10.10">
    <property type="entry name" value="Winged helix-like DNA-binding domain superfamily/Winged helix DNA-binding domain"/>
    <property type="match status" value="1"/>
</dbReference>
<evidence type="ECO:0000256" key="6">
    <source>
        <dbReference type="PROSITE-ProRule" id="PRU00089"/>
    </source>
</evidence>
<dbReference type="InterPro" id="IPR018122">
    <property type="entry name" value="TF_fork_head_CS_1"/>
</dbReference>
<dbReference type="EMBL" id="KV407456">
    <property type="protein sequence ID" value="KZF24155.1"/>
    <property type="molecule type" value="Genomic_DNA"/>
</dbReference>
<dbReference type="GO" id="GO:0000978">
    <property type="term" value="F:RNA polymerase II cis-regulatory region sequence-specific DNA binding"/>
    <property type="evidence" value="ECO:0007669"/>
    <property type="project" value="TreeGrafter"/>
</dbReference>
<feature type="compositionally biased region" description="Low complexity" evidence="7">
    <location>
        <begin position="142"/>
        <end position="157"/>
    </location>
</feature>
<dbReference type="PROSITE" id="PS50006">
    <property type="entry name" value="FHA_DOMAIN"/>
    <property type="match status" value="1"/>
</dbReference>
<dbReference type="InterPro" id="IPR036390">
    <property type="entry name" value="WH_DNA-bd_sf"/>
</dbReference>
<evidence type="ECO:0000313" key="10">
    <source>
        <dbReference type="EMBL" id="KZF24155.1"/>
    </source>
</evidence>
<keyword evidence="2" id="KW-0805">Transcription regulation</keyword>
<dbReference type="Pfam" id="PF00498">
    <property type="entry name" value="FHA"/>
    <property type="match status" value="1"/>
</dbReference>
<feature type="compositionally biased region" description="Basic and acidic residues" evidence="7">
    <location>
        <begin position="512"/>
        <end position="528"/>
    </location>
</feature>
<dbReference type="InterPro" id="IPR030456">
    <property type="entry name" value="TF_fork_head_CS_2"/>
</dbReference>
<keyword evidence="3 6" id="KW-0238">DNA-binding</keyword>
<keyword evidence="11" id="KW-1185">Reference proteome</keyword>
<feature type="region of interest" description="Disordered" evidence="7">
    <location>
        <begin position="136"/>
        <end position="157"/>
    </location>
</feature>
<feature type="compositionally biased region" description="Polar residues" evidence="7">
    <location>
        <begin position="460"/>
        <end position="469"/>
    </location>
</feature>
<evidence type="ECO:0000256" key="1">
    <source>
        <dbReference type="ARBA" id="ARBA00004123"/>
    </source>
</evidence>
<dbReference type="SMART" id="SM00339">
    <property type="entry name" value="FH"/>
    <property type="match status" value="1"/>
</dbReference>
<dbReference type="PRINTS" id="PR00053">
    <property type="entry name" value="FORKHEAD"/>
</dbReference>
<dbReference type="OMA" id="EKYAFYR"/>
<dbReference type="AlphaFoldDB" id="A0A165HZW9"/>
<feature type="compositionally biased region" description="Polar residues" evidence="7">
    <location>
        <begin position="594"/>
        <end position="604"/>
    </location>
</feature>
<feature type="domain" description="FHA" evidence="8">
    <location>
        <begin position="130"/>
        <end position="206"/>
    </location>
</feature>
<feature type="compositionally biased region" description="Basic and acidic residues" evidence="7">
    <location>
        <begin position="663"/>
        <end position="678"/>
    </location>
</feature>
<feature type="DNA-binding region" description="Fork-head" evidence="6">
    <location>
        <begin position="348"/>
        <end position="438"/>
    </location>
</feature>
<feature type="domain" description="Fork-head" evidence="9">
    <location>
        <begin position="348"/>
        <end position="438"/>
    </location>
</feature>
<protein>
    <recommendedName>
        <fullName evidence="12">Forkhead transcription factor Fkh1/2</fullName>
    </recommendedName>
</protein>
<dbReference type="RefSeq" id="XP_018189710.1">
    <property type="nucleotide sequence ID" value="XM_018330188.1"/>
</dbReference>
<dbReference type="CDD" id="cd00059">
    <property type="entry name" value="FH_FOX"/>
    <property type="match status" value="1"/>
</dbReference>
<dbReference type="PROSITE" id="PS50039">
    <property type="entry name" value="FORK_HEAD_3"/>
    <property type="match status" value="1"/>
</dbReference>
<evidence type="ECO:0000313" key="11">
    <source>
        <dbReference type="Proteomes" id="UP000076632"/>
    </source>
</evidence>
<reference evidence="10 11" key="1">
    <citation type="journal article" date="2016" name="Fungal Biol.">
        <title>The genome of Xylona heveae provides a window into fungal endophytism.</title>
        <authorList>
            <person name="Gazis R."/>
            <person name="Kuo A."/>
            <person name="Riley R."/>
            <person name="LaButti K."/>
            <person name="Lipzen A."/>
            <person name="Lin J."/>
            <person name="Amirebrahimi M."/>
            <person name="Hesse C.N."/>
            <person name="Spatafora J.W."/>
            <person name="Henrissat B."/>
            <person name="Hainaut M."/>
            <person name="Grigoriev I.V."/>
            <person name="Hibbett D.S."/>
        </authorList>
    </citation>
    <scope>NUCLEOTIDE SEQUENCE [LARGE SCALE GENOMIC DNA]</scope>
    <source>
        <strain evidence="10 11">TC161</strain>
    </source>
</reference>
<dbReference type="FunFam" id="1.10.10.10:FF:000030">
    <property type="entry name" value="Forkhead box protein K2"/>
    <property type="match status" value="1"/>
</dbReference>
<dbReference type="OrthoDB" id="5954824at2759"/>
<accession>A0A165HZW9</accession>
<evidence type="ECO:0000256" key="3">
    <source>
        <dbReference type="ARBA" id="ARBA00023125"/>
    </source>
</evidence>
<feature type="compositionally biased region" description="Polar residues" evidence="7">
    <location>
        <begin position="718"/>
        <end position="727"/>
    </location>
</feature>
<proteinExistence type="predicted"/>
<keyword evidence="4" id="KW-0804">Transcription</keyword>
<name>A0A165HZW9_XYLHT</name>
<dbReference type="InterPro" id="IPR008984">
    <property type="entry name" value="SMAD_FHA_dom_sf"/>
</dbReference>
<dbReference type="Pfam" id="PF00250">
    <property type="entry name" value="Forkhead"/>
    <property type="match status" value="1"/>
</dbReference>
<feature type="compositionally biased region" description="Low complexity" evidence="7">
    <location>
        <begin position="273"/>
        <end position="284"/>
    </location>
</feature>
<dbReference type="PROSITE" id="PS00657">
    <property type="entry name" value="FORK_HEAD_1"/>
    <property type="match status" value="1"/>
</dbReference>
<dbReference type="STRING" id="1328760.A0A165HZW9"/>
<dbReference type="GeneID" id="28895325"/>
<dbReference type="SUPFAM" id="SSF49879">
    <property type="entry name" value="SMAD/FHA domain"/>
    <property type="match status" value="1"/>
</dbReference>
<evidence type="ECO:0000259" key="8">
    <source>
        <dbReference type="PROSITE" id="PS50006"/>
    </source>
</evidence>
<dbReference type="InterPro" id="IPR001766">
    <property type="entry name" value="Fork_head_dom"/>
</dbReference>
<evidence type="ECO:0000256" key="2">
    <source>
        <dbReference type="ARBA" id="ARBA00023015"/>
    </source>
</evidence>
<dbReference type="PANTHER" id="PTHR45881">
    <property type="entry name" value="CHECKPOINT SUPPRESSOR 1-LIKE, ISOFORM A-RELATED"/>
    <property type="match status" value="1"/>
</dbReference>
<dbReference type="PANTHER" id="PTHR45881:SF1">
    <property type="entry name" value="FORK HEAD PROTEIN HOMOLOG 2"/>
    <property type="match status" value="1"/>
</dbReference>
<dbReference type="InterPro" id="IPR000253">
    <property type="entry name" value="FHA_dom"/>
</dbReference>
<organism evidence="10 11">
    <name type="scientific">Xylona heveae (strain CBS 132557 / TC161)</name>
    <dbReference type="NCBI Taxonomy" id="1328760"/>
    <lineage>
        <taxon>Eukaryota</taxon>
        <taxon>Fungi</taxon>
        <taxon>Dikarya</taxon>
        <taxon>Ascomycota</taxon>
        <taxon>Pezizomycotina</taxon>
        <taxon>Xylonomycetes</taxon>
        <taxon>Xylonales</taxon>
        <taxon>Xylonaceae</taxon>
        <taxon>Xylona</taxon>
    </lineage>
</organism>
<dbReference type="PROSITE" id="PS00658">
    <property type="entry name" value="FORK_HEAD_2"/>
    <property type="match status" value="1"/>
</dbReference>
<gene>
    <name evidence="10" type="ORF">L228DRAFT_218540</name>
</gene>
<evidence type="ECO:0008006" key="12">
    <source>
        <dbReference type="Google" id="ProtNLM"/>
    </source>
</evidence>
<sequence>MPPSTNRRTRARRETELQDVSDPELPDSSPSRPARKKRRTQTTERPQMAPSNGGVVPAYEDQLPVAEEEVETSQDPVDTIIPYLSVCKDRVQVSIDHANSILERDYKNGVQAYAKVAGRDWTYYVKTLRVNIGRPPDGAARLGSEQPSQPSPGLGQQDENLIQIDLGPSKLVSRLHAEIFFDATGAACWHIIVNGRNGVKVNETVLKRGQQMKLSCGDILEIAGTQMIFITPDEQPQIHPNFLNRARLLAAEEEGALTSGLPHAHPESSYHGQPTSAPQQPPASRNAGSSQVPLAPAPPDFKRQSTPASSRGVDSDHKSKASPAYHRGMMMESTEEIDYSADSARDLKPPYSYATMIGQAILASEEEKLTLNSIYQWIMEKYAFYRYSQSGWQNSIRHNLSLNKSFQKIPRRTDEPGKGMKWQIVPEHREEFTKRGQRASGKGGNRGSSAPNSPAAKETASFTPANASTADHGRSLDEPREPAAGPSGRVKYSPRSTTPPLSSYPVAPKEAYTPDRGSRLPAIRRQDNGPRGGFDDSPVPVSREKTNPMVHPYGLSDAAAGSPPTLSSSAYMDESQPMITPAPRRQHPRLAPPSTAQVPSTYMPTSSPAPFWKYVDLGSTPAKPMPDLSPTKSVGPTVPQSSSPPPAIDRDDVASPSNVGRRFSIDRSAAADKDKRSENGAAAAASGSQREGPENEPEEEMQGFDLARGFQPIGSFHKNMTNGVGGA</sequence>
<dbReference type="Gene3D" id="2.60.200.20">
    <property type="match status" value="1"/>
</dbReference>
<feature type="compositionally biased region" description="Polar residues" evidence="7">
    <location>
        <begin position="630"/>
        <end position="641"/>
    </location>
</feature>
<feature type="region of interest" description="Disordered" evidence="7">
    <location>
        <begin position="409"/>
        <end position="604"/>
    </location>
</feature>
<comment type="subcellular location">
    <subcellularLocation>
        <location evidence="1 6">Nucleus</location>
    </subcellularLocation>
</comment>
<dbReference type="FunCoup" id="A0A165HZW9">
    <property type="interactions" value="1606"/>
</dbReference>
<feature type="region of interest" description="Disordered" evidence="7">
    <location>
        <begin position="1"/>
        <end position="57"/>
    </location>
</feature>
<evidence type="ECO:0000256" key="4">
    <source>
        <dbReference type="ARBA" id="ARBA00023163"/>
    </source>
</evidence>
<dbReference type="GO" id="GO:0005634">
    <property type="term" value="C:nucleus"/>
    <property type="evidence" value="ECO:0007669"/>
    <property type="project" value="UniProtKB-SubCell"/>
</dbReference>
<evidence type="ECO:0000256" key="5">
    <source>
        <dbReference type="ARBA" id="ARBA00023242"/>
    </source>
</evidence>
<dbReference type="InParanoid" id="A0A165HZW9"/>